<comment type="caution">
    <text evidence="2">The sequence shown here is derived from an EMBL/GenBank/DDBJ whole genome shotgun (WGS) entry which is preliminary data.</text>
</comment>
<protein>
    <submittedName>
        <fullName evidence="2">Uncharacterized protein</fullName>
    </submittedName>
</protein>
<feature type="compositionally biased region" description="Low complexity" evidence="1">
    <location>
        <begin position="76"/>
        <end position="94"/>
    </location>
</feature>
<organism evidence="2 3">
    <name type="scientific">Platanthera guangdongensis</name>
    <dbReference type="NCBI Taxonomy" id="2320717"/>
    <lineage>
        <taxon>Eukaryota</taxon>
        <taxon>Viridiplantae</taxon>
        <taxon>Streptophyta</taxon>
        <taxon>Embryophyta</taxon>
        <taxon>Tracheophyta</taxon>
        <taxon>Spermatophyta</taxon>
        <taxon>Magnoliopsida</taxon>
        <taxon>Liliopsida</taxon>
        <taxon>Asparagales</taxon>
        <taxon>Orchidaceae</taxon>
        <taxon>Orchidoideae</taxon>
        <taxon>Orchideae</taxon>
        <taxon>Orchidinae</taxon>
        <taxon>Platanthera</taxon>
    </lineage>
</organism>
<keyword evidence="3" id="KW-1185">Reference proteome</keyword>
<dbReference type="Proteomes" id="UP001412067">
    <property type="component" value="Unassembled WGS sequence"/>
</dbReference>
<sequence length="151" mass="16737">MFSSSSAKPIPPPSSKAPTTKFSTARQSPCPTSSTAMADGSKCRGPPLLHSSSPKLRRKRPPPCPQVCSSSRSPKLRLGPRVLLPRGRRMSPFQPSHPFPHPQTTTSHPDWPHLANLTSTDNNHLLYDHRLATPAYDPYFMLYVMTSHFPL</sequence>
<gene>
    <name evidence="2" type="ORF">KSP40_PGU019275</name>
</gene>
<proteinExistence type="predicted"/>
<evidence type="ECO:0000313" key="2">
    <source>
        <dbReference type="EMBL" id="KAK8961472.1"/>
    </source>
</evidence>
<reference evidence="2 3" key="1">
    <citation type="journal article" date="2022" name="Nat. Plants">
        <title>Genomes of leafy and leafless Platanthera orchids illuminate the evolution of mycoheterotrophy.</title>
        <authorList>
            <person name="Li M.H."/>
            <person name="Liu K.W."/>
            <person name="Li Z."/>
            <person name="Lu H.C."/>
            <person name="Ye Q.L."/>
            <person name="Zhang D."/>
            <person name="Wang J.Y."/>
            <person name="Li Y.F."/>
            <person name="Zhong Z.M."/>
            <person name="Liu X."/>
            <person name="Yu X."/>
            <person name="Liu D.K."/>
            <person name="Tu X.D."/>
            <person name="Liu B."/>
            <person name="Hao Y."/>
            <person name="Liao X.Y."/>
            <person name="Jiang Y.T."/>
            <person name="Sun W.H."/>
            <person name="Chen J."/>
            <person name="Chen Y.Q."/>
            <person name="Ai Y."/>
            <person name="Zhai J.W."/>
            <person name="Wu S.S."/>
            <person name="Zhou Z."/>
            <person name="Hsiao Y.Y."/>
            <person name="Wu W.L."/>
            <person name="Chen Y.Y."/>
            <person name="Lin Y.F."/>
            <person name="Hsu J.L."/>
            <person name="Li C.Y."/>
            <person name="Wang Z.W."/>
            <person name="Zhao X."/>
            <person name="Zhong W.Y."/>
            <person name="Ma X.K."/>
            <person name="Ma L."/>
            <person name="Huang J."/>
            <person name="Chen G.Z."/>
            <person name="Huang M.Z."/>
            <person name="Huang L."/>
            <person name="Peng D.H."/>
            <person name="Luo Y.B."/>
            <person name="Zou S.Q."/>
            <person name="Chen S.P."/>
            <person name="Lan S."/>
            <person name="Tsai W.C."/>
            <person name="Van de Peer Y."/>
            <person name="Liu Z.J."/>
        </authorList>
    </citation>
    <scope>NUCLEOTIDE SEQUENCE [LARGE SCALE GENOMIC DNA]</scope>
    <source>
        <strain evidence="2">Lor288</strain>
    </source>
</reference>
<accession>A0ABR2MBC4</accession>
<feature type="compositionally biased region" description="Polar residues" evidence="1">
    <location>
        <begin position="26"/>
        <end position="36"/>
    </location>
</feature>
<name>A0ABR2MBC4_9ASPA</name>
<evidence type="ECO:0000256" key="1">
    <source>
        <dbReference type="SAM" id="MobiDB-lite"/>
    </source>
</evidence>
<dbReference type="EMBL" id="JBBWWR010000009">
    <property type="protein sequence ID" value="KAK8961472.1"/>
    <property type="molecule type" value="Genomic_DNA"/>
</dbReference>
<feature type="region of interest" description="Disordered" evidence="1">
    <location>
        <begin position="1"/>
        <end position="114"/>
    </location>
</feature>
<feature type="compositionally biased region" description="Low complexity" evidence="1">
    <location>
        <begin position="16"/>
        <end position="25"/>
    </location>
</feature>
<evidence type="ECO:0000313" key="3">
    <source>
        <dbReference type="Proteomes" id="UP001412067"/>
    </source>
</evidence>